<dbReference type="GO" id="GO:0005764">
    <property type="term" value="C:lysosome"/>
    <property type="evidence" value="ECO:0007669"/>
    <property type="project" value="TreeGrafter"/>
</dbReference>
<comment type="similarity">
    <text evidence="2">Belongs to the glycosyl hydrolase 29 family.</text>
</comment>
<sequence length="484" mass="54763">MKTKLKMYKILFLILLISGISSGASMAQENKLPDSLRMKWWEEARFGMFIHWGVYAQFGGVYRGHEQARGGAEWIMNRSKIPVDEYQAMAGQFNPIQYNPDEWVRMAKDAGMKYLIITAKHHDGFALFETKTSKWNMVDATPYGKDLLKPLAAACKKYGVKLGFYYSQAQDWNNPGGSAARKLMREGWPNPDSAKIDAYTLAHKGHWDPKQETASFDDYIKNVSVPQVKELLSNYGDISILWWDTPTNMTDEAASMLQEQLRLQPNIITNDRLKRPNFPGDTKTPEQKIPDWSELEGKHWETCMTMNGTWGFRTSDHKWKSAETLIRNLVDIASKGGNYLLNVGPKPDGSFPQESIDRLATIGKWMKINSEAIYATKSSPLQPFEWGRCTMKEQGNKTLLYLTIFDWPQDGTVVLPVKNKVLKASFLANGKTLKVKSQSDAIKIDVSKQAIDPVATVIKIELAGKLERDKTATAKKMKTGALDE</sequence>
<proteinExistence type="inferred from homology"/>
<dbReference type="InterPro" id="IPR057739">
    <property type="entry name" value="Glyco_hydro_29_N"/>
</dbReference>
<name>A0A420AR45_SPHD1</name>
<keyword evidence="6" id="KW-0326">Glycosidase</keyword>
<gene>
    <name evidence="10" type="ORF">DFQ12_4106</name>
</gene>
<dbReference type="AlphaFoldDB" id="A0A420AR45"/>
<dbReference type="GO" id="GO:0004560">
    <property type="term" value="F:alpha-L-fucosidase activity"/>
    <property type="evidence" value="ECO:0007669"/>
    <property type="project" value="InterPro"/>
</dbReference>
<dbReference type="GO" id="GO:0006004">
    <property type="term" value="P:fucose metabolic process"/>
    <property type="evidence" value="ECO:0007669"/>
    <property type="project" value="InterPro"/>
</dbReference>
<keyword evidence="5" id="KW-0378">Hydrolase</keyword>
<organism evidence="10 11">
    <name type="scientific">Sphingobacterium detergens</name>
    <dbReference type="NCBI Taxonomy" id="1145106"/>
    <lineage>
        <taxon>Bacteria</taxon>
        <taxon>Pseudomonadati</taxon>
        <taxon>Bacteroidota</taxon>
        <taxon>Sphingobacteriia</taxon>
        <taxon>Sphingobacteriales</taxon>
        <taxon>Sphingobacteriaceae</taxon>
        <taxon>Sphingobacterium</taxon>
    </lineage>
</organism>
<dbReference type="InterPro" id="IPR017853">
    <property type="entry name" value="GH"/>
</dbReference>
<evidence type="ECO:0000256" key="1">
    <source>
        <dbReference type="ARBA" id="ARBA00004071"/>
    </source>
</evidence>
<evidence type="ECO:0000313" key="11">
    <source>
        <dbReference type="Proteomes" id="UP000286246"/>
    </source>
</evidence>
<dbReference type="RefSeq" id="WP_244211798.1">
    <property type="nucleotide sequence ID" value="NZ_RAPY01000004.1"/>
</dbReference>
<feature type="domain" description="Glycoside hydrolase family 29 N-terminal" evidence="9">
    <location>
        <begin position="37"/>
        <end position="371"/>
    </location>
</feature>
<dbReference type="PRINTS" id="PR00741">
    <property type="entry name" value="GLHYDRLASE29"/>
</dbReference>
<dbReference type="SMART" id="SM00812">
    <property type="entry name" value="Alpha_L_fucos"/>
    <property type="match status" value="1"/>
</dbReference>
<keyword evidence="11" id="KW-1185">Reference proteome</keyword>
<dbReference type="PIRSF" id="PIRSF001092">
    <property type="entry name" value="Alpha-L-fucosidase"/>
    <property type="match status" value="1"/>
</dbReference>
<dbReference type="Gene3D" id="3.20.20.80">
    <property type="entry name" value="Glycosidases"/>
    <property type="match status" value="1"/>
</dbReference>
<dbReference type="EMBL" id="RAPY01000004">
    <property type="protein sequence ID" value="RKE46948.1"/>
    <property type="molecule type" value="Genomic_DNA"/>
</dbReference>
<evidence type="ECO:0000256" key="6">
    <source>
        <dbReference type="ARBA" id="ARBA00023295"/>
    </source>
</evidence>
<reference evidence="10 11" key="1">
    <citation type="submission" date="2018-09" db="EMBL/GenBank/DDBJ databases">
        <title>Genomic Encyclopedia of Type Strains, Phase III (KMG-III): the genomes of soil and plant-associated and newly described type strains.</title>
        <authorList>
            <person name="Whitman W."/>
        </authorList>
    </citation>
    <scope>NUCLEOTIDE SEQUENCE [LARGE SCALE GENOMIC DNA]</scope>
    <source>
        <strain evidence="10 11">CECT 7938</strain>
    </source>
</reference>
<evidence type="ECO:0000256" key="4">
    <source>
        <dbReference type="ARBA" id="ARBA00022729"/>
    </source>
</evidence>
<dbReference type="InterPro" id="IPR016286">
    <property type="entry name" value="FUC_metazoa-typ"/>
</dbReference>
<comment type="caution">
    <text evidence="10">The sequence shown here is derived from an EMBL/GenBank/DDBJ whole genome shotgun (WGS) entry which is preliminary data.</text>
</comment>
<accession>A0A420AR45</accession>
<evidence type="ECO:0000256" key="5">
    <source>
        <dbReference type="ARBA" id="ARBA00022801"/>
    </source>
</evidence>
<feature type="site" description="May be important for catalysis" evidence="7">
    <location>
        <position position="303"/>
    </location>
</feature>
<dbReference type="EC" id="3.2.1.51" evidence="3"/>
<dbReference type="InterPro" id="IPR000933">
    <property type="entry name" value="Glyco_hydro_29"/>
</dbReference>
<dbReference type="Proteomes" id="UP000286246">
    <property type="component" value="Unassembled WGS sequence"/>
</dbReference>
<keyword evidence="4 8" id="KW-0732">Signal</keyword>
<dbReference type="Pfam" id="PF01120">
    <property type="entry name" value="Alpha_L_fucos"/>
    <property type="match status" value="1"/>
</dbReference>
<feature type="chain" id="PRO_5019544372" description="alpha-L-fucosidase" evidence="8">
    <location>
        <begin position="28"/>
        <end position="484"/>
    </location>
</feature>
<evidence type="ECO:0000256" key="8">
    <source>
        <dbReference type="SAM" id="SignalP"/>
    </source>
</evidence>
<dbReference type="Gene3D" id="2.60.40.1180">
    <property type="entry name" value="Golgi alpha-mannosidase II"/>
    <property type="match status" value="1"/>
</dbReference>
<evidence type="ECO:0000256" key="2">
    <source>
        <dbReference type="ARBA" id="ARBA00007951"/>
    </source>
</evidence>
<dbReference type="InterPro" id="IPR013780">
    <property type="entry name" value="Glyco_hydro_b"/>
</dbReference>
<dbReference type="PANTHER" id="PTHR10030">
    <property type="entry name" value="ALPHA-L-FUCOSIDASE"/>
    <property type="match status" value="1"/>
</dbReference>
<evidence type="ECO:0000313" key="10">
    <source>
        <dbReference type="EMBL" id="RKE46948.1"/>
    </source>
</evidence>
<evidence type="ECO:0000256" key="3">
    <source>
        <dbReference type="ARBA" id="ARBA00012662"/>
    </source>
</evidence>
<evidence type="ECO:0000259" key="9">
    <source>
        <dbReference type="Pfam" id="PF01120"/>
    </source>
</evidence>
<protein>
    <recommendedName>
        <fullName evidence="3">alpha-L-fucosidase</fullName>
        <ecNumber evidence="3">3.2.1.51</ecNumber>
    </recommendedName>
</protein>
<dbReference type="GO" id="GO:0016139">
    <property type="term" value="P:glycoside catabolic process"/>
    <property type="evidence" value="ECO:0007669"/>
    <property type="project" value="TreeGrafter"/>
</dbReference>
<feature type="signal peptide" evidence="8">
    <location>
        <begin position="1"/>
        <end position="27"/>
    </location>
</feature>
<dbReference type="SUPFAM" id="SSF51445">
    <property type="entry name" value="(Trans)glycosidases"/>
    <property type="match status" value="1"/>
</dbReference>
<evidence type="ECO:0000256" key="7">
    <source>
        <dbReference type="PIRSR" id="PIRSR001092-1"/>
    </source>
</evidence>
<dbReference type="PANTHER" id="PTHR10030:SF37">
    <property type="entry name" value="ALPHA-L-FUCOSIDASE-RELATED"/>
    <property type="match status" value="1"/>
</dbReference>
<comment type="function">
    <text evidence="1">Alpha-L-fucosidase is responsible for hydrolyzing the alpha-1,6-linked fucose joined to the reducing-end N-acetylglucosamine of the carbohydrate moieties of glycoproteins.</text>
</comment>